<gene>
    <name evidence="1" type="ORF">SLEP1_g54862</name>
</gene>
<comment type="caution">
    <text evidence="1">The sequence shown here is derived from an EMBL/GenBank/DDBJ whole genome shotgun (WGS) entry which is preliminary data.</text>
</comment>
<protein>
    <submittedName>
        <fullName evidence="1">Uncharacterized protein</fullName>
    </submittedName>
</protein>
<name>A0AAV5MHG6_9ROSI</name>
<organism evidence="1 2">
    <name type="scientific">Rubroshorea leprosula</name>
    <dbReference type="NCBI Taxonomy" id="152421"/>
    <lineage>
        <taxon>Eukaryota</taxon>
        <taxon>Viridiplantae</taxon>
        <taxon>Streptophyta</taxon>
        <taxon>Embryophyta</taxon>
        <taxon>Tracheophyta</taxon>
        <taxon>Spermatophyta</taxon>
        <taxon>Magnoliopsida</taxon>
        <taxon>eudicotyledons</taxon>
        <taxon>Gunneridae</taxon>
        <taxon>Pentapetalae</taxon>
        <taxon>rosids</taxon>
        <taxon>malvids</taxon>
        <taxon>Malvales</taxon>
        <taxon>Dipterocarpaceae</taxon>
        <taxon>Rubroshorea</taxon>
    </lineage>
</organism>
<dbReference type="EMBL" id="BPVZ01000244">
    <property type="protein sequence ID" value="GKV48022.1"/>
    <property type="molecule type" value="Genomic_DNA"/>
</dbReference>
<proteinExistence type="predicted"/>
<evidence type="ECO:0000313" key="1">
    <source>
        <dbReference type="EMBL" id="GKV48022.1"/>
    </source>
</evidence>
<evidence type="ECO:0000313" key="2">
    <source>
        <dbReference type="Proteomes" id="UP001054252"/>
    </source>
</evidence>
<dbReference type="Proteomes" id="UP001054252">
    <property type="component" value="Unassembled WGS sequence"/>
</dbReference>
<accession>A0AAV5MHG6</accession>
<dbReference type="AlphaFoldDB" id="A0AAV5MHG6"/>
<sequence>MIGANLVGGIPPIGCGSVLSENFRHGCFTFDFLCKYFDALWLSCMNLQENK</sequence>
<reference evidence="1 2" key="1">
    <citation type="journal article" date="2021" name="Commun. Biol.">
        <title>The genome of Shorea leprosula (Dipterocarpaceae) highlights the ecological relevance of drought in aseasonal tropical rainforests.</title>
        <authorList>
            <person name="Ng K.K.S."/>
            <person name="Kobayashi M.J."/>
            <person name="Fawcett J.A."/>
            <person name="Hatakeyama M."/>
            <person name="Paape T."/>
            <person name="Ng C.H."/>
            <person name="Ang C.C."/>
            <person name="Tnah L.H."/>
            <person name="Lee C.T."/>
            <person name="Nishiyama T."/>
            <person name="Sese J."/>
            <person name="O'Brien M.J."/>
            <person name="Copetti D."/>
            <person name="Mohd Noor M.I."/>
            <person name="Ong R.C."/>
            <person name="Putra M."/>
            <person name="Sireger I.Z."/>
            <person name="Indrioko S."/>
            <person name="Kosugi Y."/>
            <person name="Izuno A."/>
            <person name="Isagi Y."/>
            <person name="Lee S.L."/>
            <person name="Shimizu K.K."/>
        </authorList>
    </citation>
    <scope>NUCLEOTIDE SEQUENCE [LARGE SCALE GENOMIC DNA]</scope>
    <source>
        <strain evidence="1">214</strain>
    </source>
</reference>
<keyword evidence="2" id="KW-1185">Reference proteome</keyword>